<dbReference type="EMBL" id="PFAS01000038">
    <property type="protein sequence ID" value="PIT93819.1"/>
    <property type="molecule type" value="Genomic_DNA"/>
</dbReference>
<dbReference type="AlphaFoldDB" id="A0A2M6WM28"/>
<organism evidence="1 2">
    <name type="scientific">Candidatus Falkowbacteria bacterium CG10_big_fil_rev_8_21_14_0_10_43_11</name>
    <dbReference type="NCBI Taxonomy" id="1974568"/>
    <lineage>
        <taxon>Bacteria</taxon>
        <taxon>Candidatus Falkowiibacteriota</taxon>
    </lineage>
</organism>
<reference evidence="2" key="1">
    <citation type="submission" date="2017-09" db="EMBL/GenBank/DDBJ databases">
        <title>Depth-based differentiation of microbial function through sediment-hosted aquifers and enrichment of novel symbionts in the deep terrestrial subsurface.</title>
        <authorList>
            <person name="Probst A.J."/>
            <person name="Ladd B."/>
            <person name="Jarett J.K."/>
            <person name="Geller-Mcgrath D.E."/>
            <person name="Sieber C.M.K."/>
            <person name="Emerson J.B."/>
            <person name="Anantharaman K."/>
            <person name="Thomas B.C."/>
            <person name="Malmstrom R."/>
            <person name="Stieglmeier M."/>
            <person name="Klingl A."/>
            <person name="Woyke T."/>
            <person name="Ryan C.M."/>
            <person name="Banfield J.F."/>
        </authorList>
    </citation>
    <scope>NUCLEOTIDE SEQUENCE [LARGE SCALE GENOMIC DNA]</scope>
</reference>
<evidence type="ECO:0000313" key="2">
    <source>
        <dbReference type="Proteomes" id="UP000229335"/>
    </source>
</evidence>
<proteinExistence type="predicted"/>
<dbReference type="Proteomes" id="UP000229335">
    <property type="component" value="Unassembled WGS sequence"/>
</dbReference>
<evidence type="ECO:0000313" key="1">
    <source>
        <dbReference type="EMBL" id="PIT93819.1"/>
    </source>
</evidence>
<protein>
    <submittedName>
        <fullName evidence="1">Uncharacterized protein</fullName>
    </submittedName>
</protein>
<name>A0A2M6WM28_9BACT</name>
<comment type="caution">
    <text evidence="1">The sequence shown here is derived from an EMBL/GenBank/DDBJ whole genome shotgun (WGS) entry which is preliminary data.</text>
</comment>
<sequence>MKVQVSSSMRVERYLRLLLKSLEEQIIDAMTWLVLSLEGTEIAVKHKIELLELRALKQTIEKRLEPRNLYSFLKYSLN</sequence>
<gene>
    <name evidence="1" type="ORF">COU00_02285</name>
</gene>
<accession>A0A2M6WM28</accession>